<feature type="signal peptide" evidence="1">
    <location>
        <begin position="1"/>
        <end position="28"/>
    </location>
</feature>
<sequence>MSRATILASAALLLAVFAVFTAMFTVFAPNTQTPAQRAEDYVRNTAFEEGDLLRHMILFQRYLEKAALAADAGNPELAAFYAQKIEENAHLVVESGFVIDGQDVSAIAAEVALPRAADLVRVAEQGGDVRPALARVAVGCNACHIRSGYPLIRVDVPDGRGGLYPSQDFAPLSVRGAGASR</sequence>
<keyword evidence="1" id="KW-0732">Signal</keyword>
<evidence type="ECO:0000313" key="2">
    <source>
        <dbReference type="EMBL" id="MDT0632142.1"/>
    </source>
</evidence>
<name>A0ABU3BS70_9BACT</name>
<keyword evidence="3" id="KW-1185">Reference proteome</keyword>
<evidence type="ECO:0000256" key="1">
    <source>
        <dbReference type="SAM" id="SignalP"/>
    </source>
</evidence>
<dbReference type="RefSeq" id="WP_311663778.1">
    <property type="nucleotide sequence ID" value="NZ_JAVRHT010000022.1"/>
</dbReference>
<proteinExistence type="predicted"/>
<reference evidence="2 3" key="1">
    <citation type="submission" date="2023-09" db="EMBL/GenBank/DDBJ databases">
        <authorList>
            <person name="Rey-Velasco X."/>
        </authorList>
    </citation>
    <scope>NUCLEOTIDE SEQUENCE [LARGE SCALE GENOMIC DNA]</scope>
    <source>
        <strain evidence="2 3">F394</strain>
    </source>
</reference>
<feature type="chain" id="PRO_5046904629" description="Cytochrome c domain-containing protein" evidence="1">
    <location>
        <begin position="29"/>
        <end position="181"/>
    </location>
</feature>
<dbReference type="EMBL" id="JAVRHT010000022">
    <property type="protein sequence ID" value="MDT0632142.1"/>
    <property type="molecule type" value="Genomic_DNA"/>
</dbReference>
<evidence type="ECO:0008006" key="4">
    <source>
        <dbReference type="Google" id="ProtNLM"/>
    </source>
</evidence>
<organism evidence="2 3">
    <name type="scientific">Rubrivirga litoralis</name>
    <dbReference type="NCBI Taxonomy" id="3075598"/>
    <lineage>
        <taxon>Bacteria</taxon>
        <taxon>Pseudomonadati</taxon>
        <taxon>Rhodothermota</taxon>
        <taxon>Rhodothermia</taxon>
        <taxon>Rhodothermales</taxon>
        <taxon>Rubricoccaceae</taxon>
        <taxon>Rubrivirga</taxon>
    </lineage>
</organism>
<comment type="caution">
    <text evidence="2">The sequence shown here is derived from an EMBL/GenBank/DDBJ whole genome shotgun (WGS) entry which is preliminary data.</text>
</comment>
<accession>A0ABU3BS70</accession>
<evidence type="ECO:0000313" key="3">
    <source>
        <dbReference type="Proteomes" id="UP001267426"/>
    </source>
</evidence>
<gene>
    <name evidence="2" type="ORF">RM540_10340</name>
</gene>
<protein>
    <recommendedName>
        <fullName evidence="4">Cytochrome c domain-containing protein</fullName>
    </recommendedName>
</protein>
<dbReference type="Proteomes" id="UP001267426">
    <property type="component" value="Unassembled WGS sequence"/>
</dbReference>